<sequence length="204" mass="23329">MRNHEEIIKRLFKILCSYKVQPEALREFLQAVMTGRLYPEREILYEHNSTVTDAIFVSAGFVACYGFGENGDRQVVGIYGKDTIIASKSFTSEQPSVYEWVALPGAYLMKIGYNHMKTVYATFPDAEELARLVMADAADKDLQRVHLLKRDAESVVYEFYKKDFPEFYLPGGLMVDSDVASYLLISESTLRNTRAKLIREDKLP</sequence>
<dbReference type="Gene3D" id="2.60.120.10">
    <property type="entry name" value="Jelly Rolls"/>
    <property type="match status" value="1"/>
</dbReference>
<dbReference type="InterPro" id="IPR000595">
    <property type="entry name" value="cNMP-bd_dom"/>
</dbReference>
<keyword evidence="3" id="KW-1185">Reference proteome</keyword>
<dbReference type="InterPro" id="IPR018490">
    <property type="entry name" value="cNMP-bd_dom_sf"/>
</dbReference>
<protein>
    <submittedName>
        <fullName evidence="2">CRP-like cAMP-binding protein</fullName>
    </submittedName>
</protein>
<organism evidence="2 3">
    <name type="scientific">Mucilaginibacter gracilis</name>
    <dbReference type="NCBI Taxonomy" id="423350"/>
    <lineage>
        <taxon>Bacteria</taxon>
        <taxon>Pseudomonadati</taxon>
        <taxon>Bacteroidota</taxon>
        <taxon>Sphingobacteriia</taxon>
        <taxon>Sphingobacteriales</taxon>
        <taxon>Sphingobacteriaceae</taxon>
        <taxon>Mucilaginibacter</taxon>
    </lineage>
</organism>
<name>A0A495J088_9SPHI</name>
<proteinExistence type="predicted"/>
<accession>A0A495J088</accession>
<evidence type="ECO:0000313" key="2">
    <source>
        <dbReference type="EMBL" id="RKR82396.1"/>
    </source>
</evidence>
<dbReference type="SUPFAM" id="SSF51206">
    <property type="entry name" value="cAMP-binding domain-like"/>
    <property type="match status" value="1"/>
</dbReference>
<evidence type="ECO:0000313" key="3">
    <source>
        <dbReference type="Proteomes" id="UP000268007"/>
    </source>
</evidence>
<reference evidence="2 3" key="1">
    <citation type="submission" date="2018-10" db="EMBL/GenBank/DDBJ databases">
        <title>Genomic Encyclopedia of Archaeal and Bacterial Type Strains, Phase II (KMG-II): from individual species to whole genera.</title>
        <authorList>
            <person name="Goeker M."/>
        </authorList>
    </citation>
    <scope>NUCLEOTIDE SEQUENCE [LARGE SCALE GENOMIC DNA]</scope>
    <source>
        <strain evidence="2 3">DSM 18602</strain>
    </source>
</reference>
<evidence type="ECO:0000259" key="1">
    <source>
        <dbReference type="Pfam" id="PF00027"/>
    </source>
</evidence>
<dbReference type="InterPro" id="IPR014710">
    <property type="entry name" value="RmlC-like_jellyroll"/>
</dbReference>
<dbReference type="OrthoDB" id="769587at2"/>
<dbReference type="Pfam" id="PF00027">
    <property type="entry name" value="cNMP_binding"/>
    <property type="match status" value="1"/>
</dbReference>
<dbReference type="EMBL" id="RBKU01000001">
    <property type="protein sequence ID" value="RKR82396.1"/>
    <property type="molecule type" value="Genomic_DNA"/>
</dbReference>
<dbReference type="CDD" id="cd00038">
    <property type="entry name" value="CAP_ED"/>
    <property type="match status" value="1"/>
</dbReference>
<gene>
    <name evidence="2" type="ORF">BDD43_2573</name>
</gene>
<feature type="domain" description="Cyclic nucleotide-binding" evidence="1">
    <location>
        <begin position="37"/>
        <end position="121"/>
    </location>
</feature>
<dbReference type="Proteomes" id="UP000268007">
    <property type="component" value="Unassembled WGS sequence"/>
</dbReference>
<comment type="caution">
    <text evidence="2">The sequence shown here is derived from an EMBL/GenBank/DDBJ whole genome shotgun (WGS) entry which is preliminary data.</text>
</comment>
<dbReference type="RefSeq" id="WP_121197996.1">
    <property type="nucleotide sequence ID" value="NZ_RBKU01000001.1"/>
</dbReference>
<dbReference type="AlphaFoldDB" id="A0A495J088"/>